<dbReference type="InterPro" id="IPR018771">
    <property type="entry name" value="PocR_dom"/>
</dbReference>
<dbReference type="GO" id="GO:0000155">
    <property type="term" value="F:phosphorelay sensor kinase activity"/>
    <property type="evidence" value="ECO:0007669"/>
    <property type="project" value="InterPro"/>
</dbReference>
<dbReference type="Pfam" id="PF10114">
    <property type="entry name" value="PocR"/>
    <property type="match status" value="1"/>
</dbReference>
<dbReference type="GO" id="GO:0005524">
    <property type="term" value="F:ATP binding"/>
    <property type="evidence" value="ECO:0007669"/>
    <property type="project" value="UniProtKB-KW"/>
</dbReference>
<accession>A0A7G5MZ83</accession>
<dbReference type="GeneID" id="75054678"/>
<feature type="domain" description="Cupin type-2" evidence="13">
    <location>
        <begin position="31"/>
        <end position="97"/>
    </location>
</feature>
<organism evidence="15 16">
    <name type="scientific">Blautia producta</name>
    <dbReference type="NCBI Taxonomy" id="33035"/>
    <lineage>
        <taxon>Bacteria</taxon>
        <taxon>Bacillati</taxon>
        <taxon>Bacillota</taxon>
        <taxon>Clostridia</taxon>
        <taxon>Lachnospirales</taxon>
        <taxon>Lachnospiraceae</taxon>
        <taxon>Blautia</taxon>
    </lineage>
</organism>
<dbReference type="InterPro" id="IPR011051">
    <property type="entry name" value="RmlC_Cupin_sf"/>
</dbReference>
<evidence type="ECO:0000256" key="8">
    <source>
        <dbReference type="ARBA" id="ARBA00022840"/>
    </source>
</evidence>
<dbReference type="GO" id="GO:0005886">
    <property type="term" value="C:plasma membrane"/>
    <property type="evidence" value="ECO:0007669"/>
    <property type="project" value="UniProtKB-SubCell"/>
</dbReference>
<dbReference type="EMBL" id="CP039126">
    <property type="protein sequence ID" value="QMW79926.1"/>
    <property type="molecule type" value="Genomic_DNA"/>
</dbReference>
<dbReference type="InterPro" id="IPR014710">
    <property type="entry name" value="RmlC-like_jellyroll"/>
</dbReference>
<evidence type="ECO:0000313" key="15">
    <source>
        <dbReference type="EMBL" id="QMW79926.1"/>
    </source>
</evidence>
<dbReference type="SUPFAM" id="SSF55874">
    <property type="entry name" value="ATPase domain of HSP90 chaperone/DNA topoisomerase II/histidine kinase"/>
    <property type="match status" value="1"/>
</dbReference>
<dbReference type="InterPro" id="IPR013096">
    <property type="entry name" value="Cupin_2"/>
</dbReference>
<evidence type="ECO:0000259" key="13">
    <source>
        <dbReference type="Pfam" id="PF07883"/>
    </source>
</evidence>
<feature type="domain" description="Signal transduction histidine kinase internal region" evidence="12">
    <location>
        <begin position="306"/>
        <end position="382"/>
    </location>
</feature>
<sequence>MEKIQYLDWGRIEWICEPESGSSDHLRVGISVMNPHSWQPCHLHYGDEQFMYIMSGRGWQKIGDSESLVEPGKYFHISSGMSHESRNDGDEPLVKLLVSIPAVISTVHVAPDKREKTMSMEEIDNQEFLRETIKELFRHNLRPLRIPISIYDEDQELVYQNREFPEFCKKCCGIEKNIYNCELYKIRSTFVPPYYEGVSAHACGHGLLLYILPIVSDGKLLGFIKTGHIRTRAVKSDDAAASMVYNVPESTENGMLDTIRNIAESICAHYQFCMVQVNLHKNKRELSDKIREDGQLQEHLKVTRNQMLNLQINQHFLFNTLNTIASMAVKENALGTYTAIGDLAQLFRYTLRTQETFVLLQDELRYVRNYTNLQKLRFGDRLSVIYDIEQDLLESQEVPFNFLQPIVENCFKHGFKGQEREMQIIIMAYKEKNYLHFKVSDSGGGFGEKTRNEIEYKMGNQVQASGTSMVVRKLQSVFGNDFSYQVESLDGEGTVVSIKMPAARSERSVYEKSIIS</sequence>
<feature type="domain" description="PocR" evidence="14">
    <location>
        <begin position="131"/>
        <end position="237"/>
    </location>
</feature>
<dbReference type="CDD" id="cd02208">
    <property type="entry name" value="cupin_RmlC-like"/>
    <property type="match status" value="1"/>
</dbReference>
<dbReference type="Pfam" id="PF06580">
    <property type="entry name" value="His_kinase"/>
    <property type="match status" value="1"/>
</dbReference>
<evidence type="ECO:0000256" key="11">
    <source>
        <dbReference type="ARBA" id="ARBA00023136"/>
    </source>
</evidence>
<keyword evidence="4" id="KW-0808">Transferase</keyword>
<keyword evidence="2" id="KW-1003">Cell membrane</keyword>
<keyword evidence="5" id="KW-0812">Transmembrane</keyword>
<keyword evidence="3" id="KW-0597">Phosphoprotein</keyword>
<name>A0A7G5MZ83_9FIRM</name>
<keyword evidence="7" id="KW-0418">Kinase</keyword>
<keyword evidence="8" id="KW-0067">ATP-binding</keyword>
<evidence type="ECO:0000256" key="6">
    <source>
        <dbReference type="ARBA" id="ARBA00022741"/>
    </source>
</evidence>
<dbReference type="PANTHER" id="PTHR34220">
    <property type="entry name" value="SENSOR HISTIDINE KINASE YPDA"/>
    <property type="match status" value="1"/>
</dbReference>
<comment type="subcellular location">
    <subcellularLocation>
        <location evidence="1">Cell membrane</location>
        <topology evidence="1">Multi-pass membrane protein</topology>
    </subcellularLocation>
</comment>
<dbReference type="Gene3D" id="2.60.120.10">
    <property type="entry name" value="Jelly Rolls"/>
    <property type="match status" value="1"/>
</dbReference>
<keyword evidence="10" id="KW-0902">Two-component regulatory system</keyword>
<dbReference type="InterPro" id="IPR050640">
    <property type="entry name" value="Bact_2-comp_sensor_kinase"/>
</dbReference>
<dbReference type="Pfam" id="PF07883">
    <property type="entry name" value="Cupin_2"/>
    <property type="match status" value="1"/>
</dbReference>
<evidence type="ECO:0000256" key="10">
    <source>
        <dbReference type="ARBA" id="ARBA00023012"/>
    </source>
</evidence>
<dbReference type="AlphaFoldDB" id="A0A7G5MZ83"/>
<protein>
    <submittedName>
        <fullName evidence="15">Cupin domain-containing protein</fullName>
    </submittedName>
</protein>
<reference evidence="15 16" key="1">
    <citation type="submission" date="2019-04" db="EMBL/GenBank/DDBJ databases">
        <authorList>
            <person name="Schori C."/>
            <person name="Ahrens C."/>
        </authorList>
    </citation>
    <scope>NUCLEOTIDE SEQUENCE [LARGE SCALE GENOMIC DNA]</scope>
    <source>
        <strain evidence="15 16">DSM 2950</strain>
    </source>
</reference>
<dbReference type="InterPro" id="IPR036890">
    <property type="entry name" value="HATPase_C_sf"/>
</dbReference>
<evidence type="ECO:0000256" key="1">
    <source>
        <dbReference type="ARBA" id="ARBA00004651"/>
    </source>
</evidence>
<evidence type="ECO:0000256" key="9">
    <source>
        <dbReference type="ARBA" id="ARBA00022989"/>
    </source>
</evidence>
<keyword evidence="9" id="KW-1133">Transmembrane helix</keyword>
<dbReference type="Proteomes" id="UP000515789">
    <property type="component" value="Chromosome"/>
</dbReference>
<evidence type="ECO:0000256" key="3">
    <source>
        <dbReference type="ARBA" id="ARBA00022553"/>
    </source>
</evidence>
<evidence type="ECO:0000256" key="4">
    <source>
        <dbReference type="ARBA" id="ARBA00022679"/>
    </source>
</evidence>
<proteinExistence type="predicted"/>
<evidence type="ECO:0000256" key="5">
    <source>
        <dbReference type="ARBA" id="ARBA00022692"/>
    </source>
</evidence>
<evidence type="ECO:0000259" key="14">
    <source>
        <dbReference type="Pfam" id="PF10114"/>
    </source>
</evidence>
<dbReference type="Gene3D" id="3.30.565.10">
    <property type="entry name" value="Histidine kinase-like ATPase, C-terminal domain"/>
    <property type="match status" value="1"/>
</dbReference>
<evidence type="ECO:0000256" key="7">
    <source>
        <dbReference type="ARBA" id="ARBA00022777"/>
    </source>
</evidence>
<evidence type="ECO:0000259" key="12">
    <source>
        <dbReference type="Pfam" id="PF06580"/>
    </source>
</evidence>
<dbReference type="InterPro" id="IPR010559">
    <property type="entry name" value="Sig_transdc_His_kin_internal"/>
</dbReference>
<dbReference type="SUPFAM" id="SSF51182">
    <property type="entry name" value="RmlC-like cupins"/>
    <property type="match status" value="1"/>
</dbReference>
<evidence type="ECO:0000313" key="16">
    <source>
        <dbReference type="Proteomes" id="UP000515789"/>
    </source>
</evidence>
<gene>
    <name evidence="15" type="ORF">E5259_21315</name>
</gene>
<keyword evidence="6" id="KW-0547">Nucleotide-binding</keyword>
<evidence type="ECO:0000256" key="2">
    <source>
        <dbReference type="ARBA" id="ARBA00022475"/>
    </source>
</evidence>
<dbReference type="RefSeq" id="WP_018593855.1">
    <property type="nucleotide sequence ID" value="NZ_AP031416.1"/>
</dbReference>
<keyword evidence="11" id="KW-0472">Membrane</keyword>
<dbReference type="PANTHER" id="PTHR34220:SF11">
    <property type="entry name" value="SENSOR PROTEIN KINASE HPTS"/>
    <property type="match status" value="1"/>
</dbReference>